<comment type="caution">
    <text evidence="1">The sequence shown here is derived from an EMBL/GenBank/DDBJ whole genome shotgun (WGS) entry which is preliminary data.</text>
</comment>
<accession>A0A0G1M4P9</accession>
<proteinExistence type="predicted"/>
<dbReference type="EMBL" id="LCKS01000003">
    <property type="protein sequence ID" value="KKU03221.1"/>
    <property type="molecule type" value="Genomic_DNA"/>
</dbReference>
<name>A0A0G1M4P9_9BACT</name>
<sequence length="292" mass="34110">MNKYKYSDLLLYKKKIKDLYCKLGLNFDESNRISKYFKYLGEIEKSRTLDKDKFRALIQKNKAKYYYSQFYVLEICKIIDALQNTKLDGNILKEKLTHLAKGTYLLSEENINNTQARDTTFELSLFSFFYARNLRVKLGSPNPDLQLLTDNFTYNIECKRPYSPKSLERHIRKALKQLRKTRNGGSISTMALSLEQVILGDDLILDSKDEQSALTFLNATLSQFAQDNLPMIRKICDYEPCLILYWLSCLTGFKTDFPMAHTTFFVGNVYNFDQNLSGRIYKDLQIMLPPKN</sequence>
<dbReference type="Proteomes" id="UP000034264">
    <property type="component" value="Unassembled WGS sequence"/>
</dbReference>
<organism evidence="1 2">
    <name type="scientific">Candidatus Amesbacteria bacterium GW2011_GWC2_45_19</name>
    <dbReference type="NCBI Taxonomy" id="1618366"/>
    <lineage>
        <taxon>Bacteria</taxon>
        <taxon>Candidatus Amesiibacteriota</taxon>
    </lineage>
</organism>
<evidence type="ECO:0000313" key="1">
    <source>
        <dbReference type="EMBL" id="KKU03221.1"/>
    </source>
</evidence>
<dbReference type="AlphaFoldDB" id="A0A0G1M4P9"/>
<reference evidence="1 2" key="1">
    <citation type="journal article" date="2015" name="Nature">
        <title>rRNA introns, odd ribosomes, and small enigmatic genomes across a large radiation of phyla.</title>
        <authorList>
            <person name="Brown C.T."/>
            <person name="Hug L.A."/>
            <person name="Thomas B.C."/>
            <person name="Sharon I."/>
            <person name="Castelle C.J."/>
            <person name="Singh A."/>
            <person name="Wilkins M.J."/>
            <person name="Williams K.H."/>
            <person name="Banfield J.F."/>
        </authorList>
    </citation>
    <scope>NUCLEOTIDE SEQUENCE [LARGE SCALE GENOMIC DNA]</scope>
</reference>
<gene>
    <name evidence="1" type="ORF">UX05_C0003G0060</name>
</gene>
<protein>
    <submittedName>
        <fullName evidence="1">Uncharacterized protein</fullName>
    </submittedName>
</protein>
<evidence type="ECO:0000313" key="2">
    <source>
        <dbReference type="Proteomes" id="UP000034264"/>
    </source>
</evidence>